<proteinExistence type="predicted"/>
<organism evidence="1 2">
    <name type="scientific">Pistacia atlantica</name>
    <dbReference type="NCBI Taxonomy" id="434234"/>
    <lineage>
        <taxon>Eukaryota</taxon>
        <taxon>Viridiplantae</taxon>
        <taxon>Streptophyta</taxon>
        <taxon>Embryophyta</taxon>
        <taxon>Tracheophyta</taxon>
        <taxon>Spermatophyta</taxon>
        <taxon>Magnoliopsida</taxon>
        <taxon>eudicotyledons</taxon>
        <taxon>Gunneridae</taxon>
        <taxon>Pentapetalae</taxon>
        <taxon>rosids</taxon>
        <taxon>malvids</taxon>
        <taxon>Sapindales</taxon>
        <taxon>Anacardiaceae</taxon>
        <taxon>Pistacia</taxon>
    </lineage>
</organism>
<evidence type="ECO:0000313" key="2">
    <source>
        <dbReference type="Proteomes" id="UP001164250"/>
    </source>
</evidence>
<reference evidence="2" key="1">
    <citation type="journal article" date="2023" name="G3 (Bethesda)">
        <title>Genome assembly and association tests identify interacting loci associated with vigor, precocity, and sex in interspecific pistachio rootstocks.</title>
        <authorList>
            <person name="Palmer W."/>
            <person name="Jacygrad E."/>
            <person name="Sagayaradj S."/>
            <person name="Cavanaugh K."/>
            <person name="Han R."/>
            <person name="Bertier L."/>
            <person name="Beede B."/>
            <person name="Kafkas S."/>
            <person name="Golino D."/>
            <person name="Preece J."/>
            <person name="Michelmore R."/>
        </authorList>
    </citation>
    <scope>NUCLEOTIDE SEQUENCE [LARGE SCALE GENOMIC DNA]</scope>
</reference>
<name>A0ACC1B5K1_9ROSI</name>
<dbReference type="Proteomes" id="UP001164250">
    <property type="component" value="Chromosome 6"/>
</dbReference>
<sequence length="62" mass="7203">MIMENMYLMIHNVLTHFHYLNLTNMVAQYITAFSVGKMNPINLIFGNIKEIIVDVRSFALGR</sequence>
<dbReference type="EMBL" id="CM047902">
    <property type="protein sequence ID" value="KAJ0094245.1"/>
    <property type="molecule type" value="Genomic_DNA"/>
</dbReference>
<gene>
    <name evidence="1" type="ORF">Patl1_15723</name>
</gene>
<protein>
    <submittedName>
        <fullName evidence="1">Uncharacterized protein</fullName>
    </submittedName>
</protein>
<keyword evidence="2" id="KW-1185">Reference proteome</keyword>
<evidence type="ECO:0000313" key="1">
    <source>
        <dbReference type="EMBL" id="KAJ0094245.1"/>
    </source>
</evidence>
<accession>A0ACC1B5K1</accession>
<comment type="caution">
    <text evidence="1">The sequence shown here is derived from an EMBL/GenBank/DDBJ whole genome shotgun (WGS) entry which is preliminary data.</text>
</comment>